<dbReference type="RefSeq" id="WP_323355221.1">
    <property type="nucleotide sequence ID" value="NZ_JAYGHY010000001.1"/>
</dbReference>
<dbReference type="PANTHER" id="PTHR44119">
    <property type="entry name" value="MAGNESIUM-CHELATASE SUBUNIT CHLH, CHLOROPLASTIC"/>
    <property type="match status" value="1"/>
</dbReference>
<dbReference type="CDD" id="cd10150">
    <property type="entry name" value="CobN_like"/>
    <property type="match status" value="1"/>
</dbReference>
<dbReference type="InterPro" id="IPR011953">
    <property type="entry name" value="Cobalto_CobN"/>
</dbReference>
<comment type="caution">
    <text evidence="2">The sequence shown here is derived from an EMBL/GenBank/DDBJ whole genome shotgun (WGS) entry which is preliminary data.</text>
</comment>
<dbReference type="EC" id="6.6.1.2" evidence="2"/>
<dbReference type="EMBL" id="JAYGHY010000001">
    <property type="protein sequence ID" value="MEA5441065.1"/>
    <property type="molecule type" value="Genomic_DNA"/>
</dbReference>
<reference evidence="2 3" key="1">
    <citation type="submission" date="2023-12" db="EMBL/GenBank/DDBJ databases">
        <title>Baltic Sea Cyanobacteria.</title>
        <authorList>
            <person name="Delbaje E."/>
            <person name="Fewer D.P."/>
            <person name="Shishido T.K."/>
        </authorList>
    </citation>
    <scope>NUCLEOTIDE SEQUENCE [LARGE SCALE GENOMIC DNA]</scope>
    <source>
        <strain evidence="2 3">UHCC 0281</strain>
    </source>
</reference>
<dbReference type="Proteomes" id="UP001302329">
    <property type="component" value="Unassembled WGS sequence"/>
</dbReference>
<evidence type="ECO:0000313" key="3">
    <source>
        <dbReference type="Proteomes" id="UP001302329"/>
    </source>
</evidence>
<keyword evidence="3" id="KW-1185">Reference proteome</keyword>
<protein>
    <submittedName>
        <fullName evidence="2">Cobaltochelatase subunit CobN</fullName>
        <ecNumber evidence="2">6.6.1.2</ecNumber>
    </submittedName>
</protein>
<evidence type="ECO:0000313" key="2">
    <source>
        <dbReference type="EMBL" id="MEA5441065.1"/>
    </source>
</evidence>
<keyword evidence="2" id="KW-0436">Ligase</keyword>
<organism evidence="2 3">
    <name type="scientific">Cyanobium gracile UHCC 0281</name>
    <dbReference type="NCBI Taxonomy" id="3110309"/>
    <lineage>
        <taxon>Bacteria</taxon>
        <taxon>Bacillati</taxon>
        <taxon>Cyanobacteriota</taxon>
        <taxon>Cyanophyceae</taxon>
        <taxon>Synechococcales</taxon>
        <taxon>Prochlorococcaceae</taxon>
        <taxon>Cyanobium</taxon>
    </lineage>
</organism>
<gene>
    <name evidence="2" type="primary">cobN</name>
    <name evidence="2" type="ORF">VB739_00690</name>
</gene>
<dbReference type="GO" id="GO:0051116">
    <property type="term" value="F:cobaltochelatase activity"/>
    <property type="evidence" value="ECO:0007669"/>
    <property type="project" value="UniProtKB-EC"/>
</dbReference>
<accession>A0ABU5SRS9</accession>
<feature type="domain" description="CobN/magnesium chelatase" evidence="1">
    <location>
        <begin position="144"/>
        <end position="787"/>
    </location>
</feature>
<dbReference type="NCBIfam" id="TIGR02257">
    <property type="entry name" value="cobalto_cobN"/>
    <property type="match status" value="1"/>
</dbReference>
<dbReference type="PANTHER" id="PTHR44119:SF4">
    <property type="entry name" value="AEROBIC COBALTOCHELATASE SUBUNIT COBN"/>
    <property type="match status" value="1"/>
</dbReference>
<name>A0ABU5SRS9_9CYAN</name>
<sequence>MHRLASIPGDRTEDDGALFVEQPPAPVVLLSSADTDLLAVSQLLEAEPELLPAELRALNLSALQHPAVIDHYVASTLATTRLVVVRLLGGRGHWSYGLECLRQWAGNGADRQLLVLAGTVEEDQALASLGSLDGPLAVACAVCLREGGAANLRLLLQTLAALLAGGHPEPPCPTPAADPLPHDWRDEPGSRVGVILYRALWQAGDLALMEALLAALRQRGLSPRALWVSSLRDGAVQRGVADLLGRERVEAVLCGTGFASVSFEEAGLGAPLWEQLGVPVLQVLCSGRSREAWQQSSIGLAPLDLSLQVALPELDGRLTTRVGAFKERSSSSDTLATALHRYEPDGERLDWIAQLTAAWTGLRLTPAPERRVALVLANYPNRNSRLANGVGLDTPASAALMLGWLADDGYDLGAAADLPADGDALIHRLLEGRSNDPESGHRPPLAHLPLSAYQAWYATLPMEGRQRLEAVWGPPDTDAGLEPAAAAGGPAFPVRGLRFGRVLLLIQPERGYDRDPSLSYHSPDLPPTHAYLAQYLWLRQSFEAQVVVHVGKHGNLEWLPGKGLGLSQDCFPEWALGPLPHLYPFIVNDPGEGSQAKRRAQAVILDHLTPPLGRAGLHGDLQGLEALLDEYWEAQQLGSARAPLLRERLGTLLEQLQLPAMAQADLEARLEAADGYLCELKEAQIRLGLHTFGTLPAAAKLAELLLCLARAPQAGQPGLTQALALDLALELDPWADPDEAPLAATDRLRLAGHAQPGSQLRHAGDGVAVLEELALALVREQLAAAPTAATPPLGAATERALQHLR</sequence>
<dbReference type="InterPro" id="IPR003672">
    <property type="entry name" value="CobN/Mg_chltase"/>
</dbReference>
<feature type="non-terminal residue" evidence="2">
    <location>
        <position position="805"/>
    </location>
</feature>
<proteinExistence type="predicted"/>
<dbReference type="Pfam" id="PF02514">
    <property type="entry name" value="CobN-Mg_chel"/>
    <property type="match status" value="1"/>
</dbReference>
<evidence type="ECO:0000259" key="1">
    <source>
        <dbReference type="Pfam" id="PF02514"/>
    </source>
</evidence>